<gene>
    <name evidence="3" type="ORF">AOQ71_41835</name>
</gene>
<name>A0A0R3CRC0_9BRAD</name>
<accession>A0A0R3CRC0</accession>
<evidence type="ECO:0000256" key="2">
    <source>
        <dbReference type="SAM" id="SignalP"/>
    </source>
</evidence>
<keyword evidence="1" id="KW-0472">Membrane</keyword>
<dbReference type="OrthoDB" id="8255798at2"/>
<keyword evidence="1" id="KW-0812">Transmembrane</keyword>
<keyword evidence="2" id="KW-0732">Signal</keyword>
<evidence type="ECO:0000256" key="1">
    <source>
        <dbReference type="SAM" id="Phobius"/>
    </source>
</evidence>
<evidence type="ECO:0000313" key="4">
    <source>
        <dbReference type="Proteomes" id="UP000051936"/>
    </source>
</evidence>
<evidence type="ECO:0000313" key="3">
    <source>
        <dbReference type="EMBL" id="KRQ00267.1"/>
    </source>
</evidence>
<sequence length="243" mass="26122">MTGYLRLCFVSLVLVEILSTAPASSSPLADIFNIAAPQPAVPSPSQAECVARPGSSSPAGQHWVYRMDGHRKCWFLTESTAKVKVKTVPRRVAKDNTASLDQSGTVRLRQSEVVGARAELLSSAPAEPSQPPHPEVKVADANSDLDRDIALMSADLISAHGRRPTPLVPGQIDVEQLLATAPANDVVTSSEPPIMPMGVRLAEADNEAASRTATWLGVLLMMLGMLSILSTSRWLRHAVRLRY</sequence>
<feature type="chain" id="PRO_5006434650" evidence="2">
    <location>
        <begin position="26"/>
        <end position="243"/>
    </location>
</feature>
<feature type="transmembrane region" description="Helical" evidence="1">
    <location>
        <begin position="215"/>
        <end position="235"/>
    </location>
</feature>
<dbReference type="EMBL" id="LJYG01000116">
    <property type="protein sequence ID" value="KRQ00267.1"/>
    <property type="molecule type" value="Genomic_DNA"/>
</dbReference>
<protein>
    <submittedName>
        <fullName evidence="3">Uncharacterized protein</fullName>
    </submittedName>
</protein>
<comment type="caution">
    <text evidence="3">The sequence shown here is derived from an EMBL/GenBank/DDBJ whole genome shotgun (WGS) entry which is preliminary data.</text>
</comment>
<dbReference type="Proteomes" id="UP000051936">
    <property type="component" value="Unassembled WGS sequence"/>
</dbReference>
<proteinExistence type="predicted"/>
<dbReference type="AlphaFoldDB" id="A0A0R3CRC0"/>
<keyword evidence="1" id="KW-1133">Transmembrane helix</keyword>
<feature type="signal peptide" evidence="2">
    <location>
        <begin position="1"/>
        <end position="25"/>
    </location>
</feature>
<organism evidence="3 4">
    <name type="scientific">Bradyrhizobium manausense</name>
    <dbReference type="NCBI Taxonomy" id="989370"/>
    <lineage>
        <taxon>Bacteria</taxon>
        <taxon>Pseudomonadati</taxon>
        <taxon>Pseudomonadota</taxon>
        <taxon>Alphaproteobacteria</taxon>
        <taxon>Hyphomicrobiales</taxon>
        <taxon>Nitrobacteraceae</taxon>
        <taxon>Bradyrhizobium</taxon>
    </lineage>
</organism>
<dbReference type="RefSeq" id="WP_057759761.1">
    <property type="nucleotide sequence ID" value="NZ_LJYG01000116.1"/>
</dbReference>
<keyword evidence="4" id="KW-1185">Reference proteome</keyword>
<reference evidence="3 4" key="1">
    <citation type="submission" date="2015-09" db="EMBL/GenBank/DDBJ databases">
        <title>Draft Genome Sequence of Bradyrhizobium manausense Strain BR 3351T, a Novel Symbiotic Nitrogen-Fixing Alphaproteobacterium Isolated from Brazilian Amazon Rain Forest.</title>
        <authorList>
            <person name="De Araujo J.L."/>
            <person name="Zilli J.E."/>
        </authorList>
    </citation>
    <scope>NUCLEOTIDE SEQUENCE [LARGE SCALE GENOMIC DNA]</scope>
    <source>
        <strain evidence="3 4">BR3351</strain>
    </source>
</reference>